<dbReference type="Pfam" id="PF04516">
    <property type="entry name" value="CP2"/>
    <property type="match status" value="1"/>
</dbReference>
<dbReference type="GO" id="GO:0001228">
    <property type="term" value="F:DNA-binding transcription activator activity, RNA polymerase II-specific"/>
    <property type="evidence" value="ECO:0007669"/>
    <property type="project" value="TreeGrafter"/>
</dbReference>
<proteinExistence type="inferred from homology"/>
<accession>R7TJY1</accession>
<keyword evidence="13" id="KW-1185">Reference proteome</keyword>
<dbReference type="Pfam" id="PF25416">
    <property type="entry name" value="GRHL1_C"/>
    <property type="match status" value="1"/>
</dbReference>
<keyword evidence="3" id="KW-0805">Transcription regulation</keyword>
<feature type="signal peptide" evidence="9">
    <location>
        <begin position="1"/>
        <end position="22"/>
    </location>
</feature>
<evidence type="ECO:0000256" key="2">
    <source>
        <dbReference type="ARBA" id="ARBA00010852"/>
    </source>
</evidence>
<gene>
    <name evidence="11" type="ORF">CAPTEDRAFT_222821</name>
</gene>
<evidence type="ECO:0000256" key="4">
    <source>
        <dbReference type="ARBA" id="ARBA00023125"/>
    </source>
</evidence>
<organism evidence="11">
    <name type="scientific">Capitella teleta</name>
    <name type="common">Polychaete worm</name>
    <dbReference type="NCBI Taxonomy" id="283909"/>
    <lineage>
        <taxon>Eukaryota</taxon>
        <taxon>Metazoa</taxon>
        <taxon>Spiralia</taxon>
        <taxon>Lophotrochozoa</taxon>
        <taxon>Annelida</taxon>
        <taxon>Polychaeta</taxon>
        <taxon>Sedentaria</taxon>
        <taxon>Scolecida</taxon>
        <taxon>Capitellidae</taxon>
        <taxon>Capitella</taxon>
    </lineage>
</organism>
<feature type="domain" description="Grh/CP2 DB" evidence="10">
    <location>
        <begin position="95"/>
        <end position="333"/>
    </location>
</feature>
<feature type="region of interest" description="Disordered" evidence="8">
    <location>
        <begin position="326"/>
        <end position="371"/>
    </location>
</feature>
<keyword evidence="4 7" id="KW-0238">DNA-binding</keyword>
<dbReference type="EMBL" id="KB309538">
    <property type="protein sequence ID" value="ELT94029.1"/>
    <property type="molecule type" value="Genomic_DNA"/>
</dbReference>
<evidence type="ECO:0000259" key="10">
    <source>
        <dbReference type="PROSITE" id="PS51968"/>
    </source>
</evidence>
<dbReference type="GO" id="GO:0000978">
    <property type="term" value="F:RNA polymerase II cis-regulatory region sequence-specific DNA binding"/>
    <property type="evidence" value="ECO:0007669"/>
    <property type="project" value="TreeGrafter"/>
</dbReference>
<evidence type="ECO:0000256" key="6">
    <source>
        <dbReference type="ARBA" id="ARBA00023242"/>
    </source>
</evidence>
<evidence type="ECO:0000256" key="1">
    <source>
        <dbReference type="ARBA" id="ARBA00004123"/>
    </source>
</evidence>
<keyword evidence="6 7" id="KW-0539">Nucleus</keyword>
<dbReference type="OrthoDB" id="9996779at2759"/>
<protein>
    <recommendedName>
        <fullName evidence="10">Grh/CP2 DB domain-containing protein</fullName>
    </recommendedName>
</protein>
<evidence type="ECO:0000256" key="5">
    <source>
        <dbReference type="ARBA" id="ARBA00023163"/>
    </source>
</evidence>
<dbReference type="Gene3D" id="1.10.150.50">
    <property type="entry name" value="Transcription Factor, Ets-1"/>
    <property type="match status" value="1"/>
</dbReference>
<dbReference type="Proteomes" id="UP000014760">
    <property type="component" value="Unassembled WGS sequence"/>
</dbReference>
<name>R7TJY1_CAPTE</name>
<evidence type="ECO:0000256" key="8">
    <source>
        <dbReference type="SAM" id="MobiDB-lite"/>
    </source>
</evidence>
<evidence type="ECO:0000313" key="13">
    <source>
        <dbReference type="Proteomes" id="UP000014760"/>
    </source>
</evidence>
<comment type="subcellular location">
    <subcellularLocation>
        <location evidence="1 7">Nucleus</location>
    </subcellularLocation>
</comment>
<evidence type="ECO:0000313" key="11">
    <source>
        <dbReference type="EMBL" id="ELT94029.1"/>
    </source>
</evidence>
<feature type="chain" id="PRO_5008787097" description="Grh/CP2 DB domain-containing protein" evidence="9">
    <location>
        <begin position="23"/>
        <end position="693"/>
    </location>
</feature>
<evidence type="ECO:0000256" key="9">
    <source>
        <dbReference type="SAM" id="SignalP"/>
    </source>
</evidence>
<dbReference type="EnsemblMetazoa" id="CapteT222821">
    <property type="protein sequence ID" value="CapteP222821"/>
    <property type="gene ID" value="CapteG222821"/>
</dbReference>
<evidence type="ECO:0000256" key="7">
    <source>
        <dbReference type="PROSITE-ProRule" id="PRU01313"/>
    </source>
</evidence>
<dbReference type="InterPro" id="IPR007604">
    <property type="entry name" value="CP2"/>
</dbReference>
<reference evidence="12" key="3">
    <citation type="submission" date="2015-06" db="UniProtKB">
        <authorList>
            <consortium name="EnsemblMetazoa"/>
        </authorList>
    </citation>
    <scope>IDENTIFICATION</scope>
</reference>
<sequence>MYSLICDIFALILGLFEHQKVAERCGNVRQSDMTAPDFSHGLSQWLANIKTDDIDGGLAADFDGSLSGLGVELGSSTYNMSEALLALPVFKQEAAGEQSFQYVLAAATSPATKMYEETLTYLNQGQSYEIKLKKLGEMSIVRVVFHERRLQYMESEQITTWKHNRPGDRILDIDIPLSYGLLDVNVDPNSLNSIDFSWDPSKSAGIYIRVNCISTEFTAKKHGGEKGVPFRIQVETYIGDIHPARIVHCSSCQVKVFKPKGADRKHKTDRERIEKRSETEKLFFRPSCCLTLLHEEKYQPSYECTVLTEIPLEQVRTYLDHIRKQLSSQDGESPPLAGQSPPSFSSPKHLEGQRSPPGGEAGSMTFQGSEEDEDQGINIIVPPSNVSEISLSALTLDKDSGGEESEGLLSGDTAQQVTQWLHANRFANFVRTFQNFSGADLLRLSRDDLIQICGVADGIRLNNALQSRYSWKSMLKIKQSFIYSSDRTVRPRLTVYVYQNPFTGPPIKTEQPPESPSTSLVKAMSCSSISEDSSPTPPITSRPQVTPRNRPPPTPPPLPGNRARTNKEPVTTTTSDRKAKRTYADHDSGEDLKAYSKKQRTRTLELYPKSVFHAVYLESLSLAHLKGKLALLFSIQPSQISQVYVLSDATKAMHILVTDSVVENFKDQCRYSIEGMQEDDRPGYFYIVLKSDS</sequence>
<comment type="similarity">
    <text evidence="2">Belongs to the grh/CP2 family. CP2 subfamily.</text>
</comment>
<dbReference type="STRING" id="283909.R7TJY1"/>
<keyword evidence="9" id="KW-0732">Signal</keyword>
<evidence type="ECO:0000256" key="3">
    <source>
        <dbReference type="ARBA" id="ARBA00023015"/>
    </source>
</evidence>
<dbReference type="PANTHER" id="PTHR11037">
    <property type="entry name" value="TRANSCRIPTION FACTOR CP2"/>
    <property type="match status" value="1"/>
</dbReference>
<dbReference type="SUPFAM" id="SSF47769">
    <property type="entry name" value="SAM/Pointed domain"/>
    <property type="match status" value="1"/>
</dbReference>
<feature type="region of interest" description="Disordered" evidence="8">
    <location>
        <begin position="502"/>
        <end position="590"/>
    </location>
</feature>
<dbReference type="OMA" id="XNLLPTT"/>
<dbReference type="InterPro" id="IPR013761">
    <property type="entry name" value="SAM/pointed_sf"/>
</dbReference>
<dbReference type="GO" id="GO:0005634">
    <property type="term" value="C:nucleus"/>
    <property type="evidence" value="ECO:0007669"/>
    <property type="project" value="UniProtKB-SubCell"/>
</dbReference>
<feature type="compositionally biased region" description="Polar residues" evidence="8">
    <location>
        <begin position="516"/>
        <end position="534"/>
    </location>
</feature>
<dbReference type="InterPro" id="IPR057520">
    <property type="entry name" value="GRHL1/CP2_C"/>
</dbReference>
<evidence type="ECO:0000313" key="12">
    <source>
        <dbReference type="EnsemblMetazoa" id="CapteP222821"/>
    </source>
</evidence>
<dbReference type="PANTHER" id="PTHR11037:SF21">
    <property type="entry name" value="GEMINI, ISOFORM C"/>
    <property type="match status" value="1"/>
</dbReference>
<dbReference type="HOGENOM" id="CLU_015127_2_0_1"/>
<dbReference type="AlphaFoldDB" id="R7TJY1"/>
<feature type="compositionally biased region" description="Pro residues" evidence="8">
    <location>
        <begin position="549"/>
        <end position="559"/>
    </location>
</feature>
<dbReference type="InterPro" id="IPR041418">
    <property type="entry name" value="SAM_3"/>
</dbReference>
<keyword evidence="5" id="KW-0804">Transcription</keyword>
<dbReference type="EMBL" id="AMQN01002562">
    <property type="status" value="NOT_ANNOTATED_CDS"/>
    <property type="molecule type" value="Genomic_DNA"/>
</dbReference>
<dbReference type="InterPro" id="IPR040167">
    <property type="entry name" value="TF_CP2-like"/>
</dbReference>
<reference evidence="11 13" key="2">
    <citation type="journal article" date="2013" name="Nature">
        <title>Insights into bilaterian evolution from three spiralian genomes.</title>
        <authorList>
            <person name="Simakov O."/>
            <person name="Marletaz F."/>
            <person name="Cho S.J."/>
            <person name="Edsinger-Gonzales E."/>
            <person name="Havlak P."/>
            <person name="Hellsten U."/>
            <person name="Kuo D.H."/>
            <person name="Larsson T."/>
            <person name="Lv J."/>
            <person name="Arendt D."/>
            <person name="Savage R."/>
            <person name="Osoegawa K."/>
            <person name="de Jong P."/>
            <person name="Grimwood J."/>
            <person name="Chapman J.A."/>
            <person name="Shapiro H."/>
            <person name="Aerts A."/>
            <person name="Otillar R.P."/>
            <person name="Terry A.Y."/>
            <person name="Boore J.L."/>
            <person name="Grigoriev I.V."/>
            <person name="Lindberg D.R."/>
            <person name="Seaver E.C."/>
            <person name="Weisblat D.A."/>
            <person name="Putnam N.H."/>
            <person name="Rokhsar D.S."/>
        </authorList>
    </citation>
    <scope>NUCLEOTIDE SEQUENCE</scope>
    <source>
        <strain evidence="11 13">I ESC-2004</strain>
    </source>
</reference>
<reference evidence="13" key="1">
    <citation type="submission" date="2012-12" db="EMBL/GenBank/DDBJ databases">
        <authorList>
            <person name="Hellsten U."/>
            <person name="Grimwood J."/>
            <person name="Chapman J.A."/>
            <person name="Shapiro H."/>
            <person name="Aerts A."/>
            <person name="Otillar R.P."/>
            <person name="Terry A.Y."/>
            <person name="Boore J.L."/>
            <person name="Simakov O."/>
            <person name="Marletaz F."/>
            <person name="Cho S.-J."/>
            <person name="Edsinger-Gonzales E."/>
            <person name="Havlak P."/>
            <person name="Kuo D.-H."/>
            <person name="Larsson T."/>
            <person name="Lv J."/>
            <person name="Arendt D."/>
            <person name="Savage R."/>
            <person name="Osoegawa K."/>
            <person name="de Jong P."/>
            <person name="Lindberg D.R."/>
            <person name="Seaver E.C."/>
            <person name="Weisblat D.A."/>
            <person name="Putnam N.H."/>
            <person name="Grigoriev I.V."/>
            <person name="Rokhsar D.S."/>
        </authorList>
    </citation>
    <scope>NUCLEOTIDE SEQUENCE</scope>
    <source>
        <strain evidence="13">I ESC-2004</strain>
    </source>
</reference>
<dbReference type="PROSITE" id="PS51968">
    <property type="entry name" value="GRH_CP2_DB"/>
    <property type="match status" value="1"/>
</dbReference>
<dbReference type="Pfam" id="PF18016">
    <property type="entry name" value="SAM_3"/>
    <property type="match status" value="1"/>
</dbReference>